<evidence type="ECO:0000313" key="1">
    <source>
        <dbReference type="EMBL" id="NKY27180.1"/>
    </source>
</evidence>
<name>A0A7X6L3L9_9NOCA</name>
<dbReference type="RefSeq" id="WP_040870502.1">
    <property type="nucleotide sequence ID" value="NZ_JAAXOS010000006.1"/>
</dbReference>
<accession>A0A7X6L3L9</accession>
<proteinExistence type="predicted"/>
<comment type="caution">
    <text evidence="1">The sequence shown here is derived from an EMBL/GenBank/DDBJ whole genome shotgun (WGS) entry which is preliminary data.</text>
</comment>
<dbReference type="AlphaFoldDB" id="A0A7X6L3L9"/>
<dbReference type="Proteomes" id="UP000540698">
    <property type="component" value="Unassembled WGS sequence"/>
</dbReference>
<gene>
    <name evidence="1" type="ORF">HGB38_13235</name>
</gene>
<dbReference type="EMBL" id="JAAXOS010000006">
    <property type="protein sequence ID" value="NKY27180.1"/>
    <property type="molecule type" value="Genomic_DNA"/>
</dbReference>
<reference evidence="1 2" key="1">
    <citation type="submission" date="2020-04" db="EMBL/GenBank/DDBJ databases">
        <title>MicrobeNet Type strains.</title>
        <authorList>
            <person name="Nicholson A.C."/>
        </authorList>
    </citation>
    <scope>NUCLEOTIDE SEQUENCE [LARGE SCALE GENOMIC DNA]</scope>
    <source>
        <strain evidence="1 2">DSM 44956</strain>
    </source>
</reference>
<keyword evidence="2" id="KW-1185">Reference proteome</keyword>
<sequence length="130" mass="13571">MAVPDTGQGTARELYAAAMGAGGGEKFELDTAVAENLAAACDKLVDDLRRAMAGEHLVTEVTGFPDLPTGHGLSRGFAAKGRQYLDTLAAFQETALLFKAAYLAAANRLADAEAANQAALRLIAEYLEPS</sequence>
<evidence type="ECO:0008006" key="3">
    <source>
        <dbReference type="Google" id="ProtNLM"/>
    </source>
</evidence>
<organism evidence="1 2">
    <name type="scientific">Nocardia gamkensis</name>
    <dbReference type="NCBI Taxonomy" id="352869"/>
    <lineage>
        <taxon>Bacteria</taxon>
        <taxon>Bacillati</taxon>
        <taxon>Actinomycetota</taxon>
        <taxon>Actinomycetes</taxon>
        <taxon>Mycobacteriales</taxon>
        <taxon>Nocardiaceae</taxon>
        <taxon>Nocardia</taxon>
    </lineage>
</organism>
<evidence type="ECO:0000313" key="2">
    <source>
        <dbReference type="Proteomes" id="UP000540698"/>
    </source>
</evidence>
<protein>
    <recommendedName>
        <fullName evidence="3">PE domain-containing protein</fullName>
    </recommendedName>
</protein>